<dbReference type="AlphaFoldDB" id="A0AAD7M8D4"/>
<reference evidence="1" key="1">
    <citation type="submission" date="2023-03" db="EMBL/GenBank/DDBJ databases">
        <title>Massive genome expansion in bonnet fungi (Mycena s.s.) driven by repeated elements and novel gene families across ecological guilds.</title>
        <authorList>
            <consortium name="Lawrence Berkeley National Laboratory"/>
            <person name="Harder C.B."/>
            <person name="Miyauchi S."/>
            <person name="Viragh M."/>
            <person name="Kuo A."/>
            <person name="Thoen E."/>
            <person name="Andreopoulos B."/>
            <person name="Lu D."/>
            <person name="Skrede I."/>
            <person name="Drula E."/>
            <person name="Henrissat B."/>
            <person name="Morin E."/>
            <person name="Kohler A."/>
            <person name="Barry K."/>
            <person name="LaButti K."/>
            <person name="Morin E."/>
            <person name="Salamov A."/>
            <person name="Lipzen A."/>
            <person name="Mereny Z."/>
            <person name="Hegedus B."/>
            <person name="Baldrian P."/>
            <person name="Stursova M."/>
            <person name="Weitz H."/>
            <person name="Taylor A."/>
            <person name="Grigoriev I.V."/>
            <person name="Nagy L.G."/>
            <person name="Martin F."/>
            <person name="Kauserud H."/>
        </authorList>
    </citation>
    <scope>NUCLEOTIDE SEQUENCE</scope>
    <source>
        <strain evidence="1">CBHHK067</strain>
    </source>
</reference>
<protein>
    <submittedName>
        <fullName evidence="1">Uncharacterized protein</fullName>
    </submittedName>
</protein>
<feature type="non-terminal residue" evidence="1">
    <location>
        <position position="1"/>
    </location>
</feature>
<sequence>FASSVSAVVAPNTDLAAARQTAVNINKNNCYGAPIPPWKPGCSPGWYYGNP</sequence>
<evidence type="ECO:0000313" key="2">
    <source>
        <dbReference type="Proteomes" id="UP001221757"/>
    </source>
</evidence>
<dbReference type="EMBL" id="JARKIE010000008">
    <property type="protein sequence ID" value="KAJ7705464.1"/>
    <property type="molecule type" value="Genomic_DNA"/>
</dbReference>
<accession>A0AAD7M8D4</accession>
<organism evidence="1 2">
    <name type="scientific">Mycena rosella</name>
    <name type="common">Pink bonnet</name>
    <name type="synonym">Agaricus rosellus</name>
    <dbReference type="NCBI Taxonomy" id="1033263"/>
    <lineage>
        <taxon>Eukaryota</taxon>
        <taxon>Fungi</taxon>
        <taxon>Dikarya</taxon>
        <taxon>Basidiomycota</taxon>
        <taxon>Agaricomycotina</taxon>
        <taxon>Agaricomycetes</taxon>
        <taxon>Agaricomycetidae</taxon>
        <taxon>Agaricales</taxon>
        <taxon>Marasmiineae</taxon>
        <taxon>Mycenaceae</taxon>
        <taxon>Mycena</taxon>
    </lineage>
</organism>
<keyword evidence="2" id="KW-1185">Reference proteome</keyword>
<gene>
    <name evidence="1" type="ORF">B0H17DRAFT_831034</name>
</gene>
<name>A0AAD7M8D4_MYCRO</name>
<evidence type="ECO:0000313" key="1">
    <source>
        <dbReference type="EMBL" id="KAJ7705464.1"/>
    </source>
</evidence>
<proteinExistence type="predicted"/>
<dbReference type="Proteomes" id="UP001221757">
    <property type="component" value="Unassembled WGS sequence"/>
</dbReference>
<comment type="caution">
    <text evidence="1">The sequence shown here is derived from an EMBL/GenBank/DDBJ whole genome shotgun (WGS) entry which is preliminary data.</text>
</comment>
<feature type="non-terminal residue" evidence="1">
    <location>
        <position position="51"/>
    </location>
</feature>